<dbReference type="Pfam" id="PF14559">
    <property type="entry name" value="TPR_19"/>
    <property type="match status" value="1"/>
</dbReference>
<name>A0A2N0VES0_9BACT</name>
<dbReference type="Pfam" id="PF00535">
    <property type="entry name" value="Glycos_transf_2"/>
    <property type="match status" value="1"/>
</dbReference>
<dbReference type="PROSITE" id="PS50005">
    <property type="entry name" value="TPR"/>
    <property type="match status" value="1"/>
</dbReference>
<dbReference type="Gene3D" id="3.90.550.10">
    <property type="entry name" value="Spore Coat Polysaccharide Biosynthesis Protein SpsA, Chain A"/>
    <property type="match status" value="2"/>
</dbReference>
<feature type="repeat" description="TPR" evidence="1">
    <location>
        <begin position="708"/>
        <end position="741"/>
    </location>
</feature>
<dbReference type="Gene3D" id="1.25.40.10">
    <property type="entry name" value="Tetratricopeptide repeat domain"/>
    <property type="match status" value="2"/>
</dbReference>
<protein>
    <recommendedName>
        <fullName evidence="2">Glycosyltransferase 2-like domain-containing protein</fullName>
    </recommendedName>
</protein>
<dbReference type="InterPro" id="IPR011990">
    <property type="entry name" value="TPR-like_helical_dom_sf"/>
</dbReference>
<proteinExistence type="predicted"/>
<dbReference type="PANTHER" id="PTHR43179:SF7">
    <property type="entry name" value="RHAMNOSYLTRANSFERASE WBBL"/>
    <property type="match status" value="1"/>
</dbReference>
<comment type="caution">
    <text evidence="3">The sequence shown here is derived from an EMBL/GenBank/DDBJ whole genome shotgun (WGS) entry which is preliminary data.</text>
</comment>
<organism evidence="3 4">
    <name type="scientific">Rhodohalobacter barkolensis</name>
    <dbReference type="NCBI Taxonomy" id="2053187"/>
    <lineage>
        <taxon>Bacteria</taxon>
        <taxon>Pseudomonadati</taxon>
        <taxon>Balneolota</taxon>
        <taxon>Balneolia</taxon>
        <taxon>Balneolales</taxon>
        <taxon>Balneolaceae</taxon>
        <taxon>Rhodohalobacter</taxon>
    </lineage>
</organism>
<dbReference type="RefSeq" id="WP_101074355.1">
    <property type="nucleotide sequence ID" value="NZ_PISP01000006.1"/>
</dbReference>
<dbReference type="PANTHER" id="PTHR43179">
    <property type="entry name" value="RHAMNOSYLTRANSFERASE WBBL"/>
    <property type="match status" value="1"/>
</dbReference>
<keyword evidence="4" id="KW-1185">Reference proteome</keyword>
<dbReference type="InterPro" id="IPR001173">
    <property type="entry name" value="Glyco_trans_2-like"/>
</dbReference>
<dbReference type="InterPro" id="IPR029044">
    <property type="entry name" value="Nucleotide-diphossugar_trans"/>
</dbReference>
<evidence type="ECO:0000259" key="2">
    <source>
        <dbReference type="Pfam" id="PF00535"/>
    </source>
</evidence>
<gene>
    <name evidence="3" type="ORF">CWD77_14730</name>
</gene>
<dbReference type="AlphaFoldDB" id="A0A2N0VES0"/>
<reference evidence="3 4" key="1">
    <citation type="submission" date="2017-11" db="EMBL/GenBank/DDBJ databases">
        <title>Rhodohalobacter 15182 sp. nov., isolated from a salt lake.</title>
        <authorList>
            <person name="Han S."/>
        </authorList>
    </citation>
    <scope>NUCLEOTIDE SEQUENCE [LARGE SCALE GENOMIC DNA]</scope>
    <source>
        <strain evidence="3 4">15182</strain>
    </source>
</reference>
<evidence type="ECO:0000313" key="4">
    <source>
        <dbReference type="Proteomes" id="UP000233398"/>
    </source>
</evidence>
<dbReference type="OrthoDB" id="9771846at2"/>
<keyword evidence="1" id="KW-0802">TPR repeat</keyword>
<evidence type="ECO:0000256" key="1">
    <source>
        <dbReference type="PROSITE-ProRule" id="PRU00339"/>
    </source>
</evidence>
<evidence type="ECO:0000313" key="3">
    <source>
        <dbReference type="EMBL" id="PKD42660.1"/>
    </source>
</evidence>
<dbReference type="SUPFAM" id="SSF53448">
    <property type="entry name" value="Nucleotide-diphospho-sugar transferases"/>
    <property type="match status" value="2"/>
</dbReference>
<accession>A0A2N0VES0</accession>
<dbReference type="InterPro" id="IPR019734">
    <property type="entry name" value="TPR_rpt"/>
</dbReference>
<sequence>MMQDKVQLSVILTTHARKAHFKDLLTKTTEFGIPGIEIIIINDAADIETSQFIHQTLNTANSDRVYLFEHESPAGRGNSLNEAILQSTAPLMWAPLQAERLNESLLTEAIRRYKSDPAGIWVLDYTFPNSLKGWISGATEGDLPSDGCLIWNRSVLQGSELFFNPHLQNLHGAELAMRLHQHNAWHQTDPFFVVSESQSVHASASDIREFLFSAMRISDSDEEQNQLIELLKNVKSDESMAQSEDDLLVKARQLLMQGDANKSLDIVNKLLKKEPDHYEAFRIKIQSLEKLRRHVEAAELKHSLHKLESRPQSQAELFREETEKKKIAEPEKISLSIIIPTTGRGKGLLEDTLVHLDQITDSDSSELIVIDNASIDDTFEYLHQLKEDDFLNINVITNPNNRGFGSSVNQGLEAAKGEHVLVMHNDVHPGENCIQTLVEVLKKSSDAGLVAPVIQSDKESPDTPDEEISDADVVDSCCFMINNQSGFRFDEEYRLCHFDMEDFCFQILDSGHKILVANRAAVTHQKGRTLDMMGISLVPHLKWKNRKRYFEKWDGEPSFSMPNQGSHPDRFEMLGMPEDPLQPEPEWIHLVQDYLTDEIKTEILRTDWNDRELMTIVSALLIADERELLRTLEDRLDDIQLPPALLILFVHYYFGKNIYSRCKHYLEKAGNSHPVFDLFRLKIHVADKETEAAAPLLTKMLKLYPASPDLFYLAGELYKQTGENEEAESFHKMAAQMDPYRFSPEENTIEFTL</sequence>
<feature type="domain" description="Glycosyltransferase 2-like" evidence="2">
    <location>
        <begin position="336"/>
        <end position="461"/>
    </location>
</feature>
<dbReference type="Proteomes" id="UP000233398">
    <property type="component" value="Unassembled WGS sequence"/>
</dbReference>
<dbReference type="EMBL" id="PISP01000006">
    <property type="protein sequence ID" value="PKD42660.1"/>
    <property type="molecule type" value="Genomic_DNA"/>
</dbReference>
<dbReference type="SUPFAM" id="SSF48452">
    <property type="entry name" value="TPR-like"/>
    <property type="match status" value="1"/>
</dbReference>